<keyword evidence="1" id="KW-0732">Signal</keyword>
<dbReference type="EMBL" id="JBHTMA010000032">
    <property type="protein sequence ID" value="MFD1226673.1"/>
    <property type="molecule type" value="Genomic_DNA"/>
</dbReference>
<proteinExistence type="predicted"/>
<comment type="caution">
    <text evidence="2">The sequence shown here is derived from an EMBL/GenBank/DDBJ whole genome shotgun (WGS) entry which is preliminary data.</text>
</comment>
<keyword evidence="3" id="KW-1185">Reference proteome</keyword>
<evidence type="ECO:0000313" key="3">
    <source>
        <dbReference type="Proteomes" id="UP001597263"/>
    </source>
</evidence>
<accession>A0ABW3V0I1</accession>
<protein>
    <submittedName>
        <fullName evidence="2">Uncharacterized protein</fullName>
    </submittedName>
</protein>
<organism evidence="2 3">
    <name type="scientific">Pseudochrobactrum kiredjianiae</name>
    <dbReference type="NCBI Taxonomy" id="386305"/>
    <lineage>
        <taxon>Bacteria</taxon>
        <taxon>Pseudomonadati</taxon>
        <taxon>Pseudomonadota</taxon>
        <taxon>Alphaproteobacteria</taxon>
        <taxon>Hyphomicrobiales</taxon>
        <taxon>Brucellaceae</taxon>
        <taxon>Pseudochrobactrum</taxon>
    </lineage>
</organism>
<feature type="chain" id="PRO_5046636512" evidence="1">
    <location>
        <begin position="23"/>
        <end position="111"/>
    </location>
</feature>
<reference evidence="3" key="1">
    <citation type="journal article" date="2019" name="Int. J. Syst. Evol. Microbiol.">
        <title>The Global Catalogue of Microorganisms (GCM) 10K type strain sequencing project: providing services to taxonomists for standard genome sequencing and annotation.</title>
        <authorList>
            <consortium name="The Broad Institute Genomics Platform"/>
            <consortium name="The Broad Institute Genome Sequencing Center for Infectious Disease"/>
            <person name="Wu L."/>
            <person name="Ma J."/>
        </authorList>
    </citation>
    <scope>NUCLEOTIDE SEQUENCE [LARGE SCALE GENOMIC DNA]</scope>
    <source>
        <strain evidence="3">CCUG 49584</strain>
    </source>
</reference>
<gene>
    <name evidence="2" type="ORF">ACFQ35_05845</name>
</gene>
<evidence type="ECO:0000313" key="2">
    <source>
        <dbReference type="EMBL" id="MFD1226673.1"/>
    </source>
</evidence>
<feature type="signal peptide" evidence="1">
    <location>
        <begin position="1"/>
        <end position="22"/>
    </location>
</feature>
<name>A0ABW3V0I1_9HYPH</name>
<sequence length="111" mass="11852">MKKLFCGILGVALFASMSPANAQQYKLKALGDASVIFVWNSADDRSEGYKLIQAGVHKTSPQLLMPLIACVAKPGNKVIVTDMGFVTHDIMVVDGENVGCRGNIAAEELGR</sequence>
<dbReference type="Proteomes" id="UP001597263">
    <property type="component" value="Unassembled WGS sequence"/>
</dbReference>
<dbReference type="RefSeq" id="WP_289388459.1">
    <property type="nucleotide sequence ID" value="NZ_JAUCBM010000012.1"/>
</dbReference>
<evidence type="ECO:0000256" key="1">
    <source>
        <dbReference type="SAM" id="SignalP"/>
    </source>
</evidence>